<dbReference type="EMBL" id="CP041036">
    <property type="protein sequence ID" value="QDE30274.1"/>
    <property type="molecule type" value="Genomic_DNA"/>
</dbReference>
<organism evidence="8 9">
    <name type="scientific">Shewanella polaris</name>
    <dbReference type="NCBI Taxonomy" id="2588449"/>
    <lineage>
        <taxon>Bacteria</taxon>
        <taxon>Pseudomonadati</taxon>
        <taxon>Pseudomonadota</taxon>
        <taxon>Gammaproteobacteria</taxon>
        <taxon>Alteromonadales</taxon>
        <taxon>Shewanellaceae</taxon>
        <taxon>Shewanella</taxon>
    </lineage>
</organism>
<dbReference type="Pfam" id="PF01313">
    <property type="entry name" value="Bac_export_3"/>
    <property type="match status" value="1"/>
</dbReference>
<evidence type="ECO:0000256" key="2">
    <source>
        <dbReference type="ARBA" id="ARBA00006156"/>
    </source>
</evidence>
<proteinExistence type="inferred from homology"/>
<evidence type="ECO:0000256" key="1">
    <source>
        <dbReference type="ARBA" id="ARBA00004651"/>
    </source>
</evidence>
<keyword evidence="3 7" id="KW-1003">Cell membrane</keyword>
<evidence type="ECO:0000313" key="8">
    <source>
        <dbReference type="EMBL" id="QDE30274.1"/>
    </source>
</evidence>
<dbReference type="PRINTS" id="PR00952">
    <property type="entry name" value="TYPE3IMQPROT"/>
</dbReference>
<keyword evidence="6 7" id="KW-0472">Membrane</keyword>
<dbReference type="KEGG" id="spol:FH971_04380"/>
<evidence type="ECO:0000313" key="9">
    <source>
        <dbReference type="Proteomes" id="UP000319809"/>
    </source>
</evidence>
<dbReference type="GO" id="GO:0009306">
    <property type="term" value="P:protein secretion"/>
    <property type="evidence" value="ECO:0007669"/>
    <property type="project" value="InterPro"/>
</dbReference>
<keyword evidence="9" id="KW-1185">Reference proteome</keyword>
<evidence type="ECO:0000256" key="5">
    <source>
        <dbReference type="ARBA" id="ARBA00022989"/>
    </source>
</evidence>
<evidence type="ECO:0000256" key="6">
    <source>
        <dbReference type="ARBA" id="ARBA00023136"/>
    </source>
</evidence>
<reference evidence="8 9" key="1">
    <citation type="submission" date="2019-06" db="EMBL/GenBank/DDBJ databases">
        <title>The genome of Shewanella sp. SM1901.</title>
        <authorList>
            <person name="Cha Q."/>
        </authorList>
    </citation>
    <scope>NUCLEOTIDE SEQUENCE [LARGE SCALE GENOMIC DNA]</scope>
    <source>
        <strain evidence="8 9">SM1901</strain>
    </source>
</reference>
<evidence type="ECO:0000256" key="7">
    <source>
        <dbReference type="RuleBase" id="RU364090"/>
    </source>
</evidence>
<evidence type="ECO:0000256" key="3">
    <source>
        <dbReference type="ARBA" id="ARBA00022475"/>
    </source>
</evidence>
<gene>
    <name evidence="7 8" type="primary">fliQ</name>
    <name evidence="8" type="ORF">FH971_04380</name>
</gene>
<dbReference type="PANTHER" id="PTHR34040">
    <property type="entry name" value="FLAGELLAR BIOSYNTHETIC PROTEIN FLIQ"/>
    <property type="match status" value="1"/>
</dbReference>
<keyword evidence="8" id="KW-0282">Flagellum</keyword>
<keyword evidence="8" id="KW-0966">Cell projection</keyword>
<keyword evidence="5 7" id="KW-1133">Transmembrane helix</keyword>
<dbReference type="RefSeq" id="WP_140233494.1">
    <property type="nucleotide sequence ID" value="NZ_CP041036.1"/>
</dbReference>
<keyword evidence="8" id="KW-0969">Cilium</keyword>
<evidence type="ECO:0000256" key="4">
    <source>
        <dbReference type="ARBA" id="ARBA00022692"/>
    </source>
</evidence>
<dbReference type="GO" id="GO:0009425">
    <property type="term" value="C:bacterial-type flagellum basal body"/>
    <property type="evidence" value="ECO:0007669"/>
    <property type="project" value="UniProtKB-SubCell"/>
</dbReference>
<sequence length="89" mass="9883">MDTNELTVLFADAMYIVILMVGALVTPGLLIGIVIAIFQAATQVNEQTLSFLPKLIITLLMVLFTGSWLIQLLSDFFDRLFMNIPHIIG</sequence>
<dbReference type="InterPro" id="IPR006305">
    <property type="entry name" value="FliQ"/>
</dbReference>
<keyword evidence="7" id="KW-0975">Bacterial flagellum</keyword>
<name>A0A4Y5YC72_9GAMM</name>
<comment type="similarity">
    <text evidence="2 7">Belongs to the FliQ/MopD/SpaQ family.</text>
</comment>
<feature type="transmembrane region" description="Helical" evidence="7">
    <location>
        <begin position="51"/>
        <end position="73"/>
    </location>
</feature>
<dbReference type="AlphaFoldDB" id="A0A4Y5YC72"/>
<dbReference type="InterPro" id="IPR002191">
    <property type="entry name" value="Bac_export_3"/>
</dbReference>
<accession>A0A4Y5YC72</accession>
<dbReference type="PIRSF" id="PIRSF004669">
    <property type="entry name" value="FliQ"/>
    <property type="match status" value="1"/>
</dbReference>
<dbReference type="GO" id="GO:0044780">
    <property type="term" value="P:bacterial-type flagellum assembly"/>
    <property type="evidence" value="ECO:0007669"/>
    <property type="project" value="InterPro"/>
</dbReference>
<feature type="transmembrane region" description="Helical" evidence="7">
    <location>
        <begin position="13"/>
        <end position="39"/>
    </location>
</feature>
<dbReference type="NCBIfam" id="TIGR01402">
    <property type="entry name" value="fliQ"/>
    <property type="match status" value="1"/>
</dbReference>
<keyword evidence="4 7" id="KW-0812">Transmembrane</keyword>
<dbReference type="GO" id="GO:0005886">
    <property type="term" value="C:plasma membrane"/>
    <property type="evidence" value="ECO:0007669"/>
    <property type="project" value="UniProtKB-SubCell"/>
</dbReference>
<dbReference type="Proteomes" id="UP000319809">
    <property type="component" value="Chromosome"/>
</dbReference>
<dbReference type="PANTHER" id="PTHR34040:SF8">
    <property type="entry name" value="FLAGELLAR BIOSYNTHETIC PROTEIN FLIQ"/>
    <property type="match status" value="1"/>
</dbReference>
<comment type="function">
    <text evidence="7">Role in flagellar biosynthesis.</text>
</comment>
<protein>
    <recommendedName>
        <fullName evidence="7">Flagellar biosynthetic protein FliQ</fullName>
    </recommendedName>
</protein>
<comment type="subcellular location">
    <subcellularLocation>
        <location evidence="1 7">Cell membrane</location>
        <topology evidence="1">Multi-pass membrane protein</topology>
    </subcellularLocation>
    <subcellularLocation>
        <location evidence="7">Bacterial flagellum basal body</location>
    </subcellularLocation>
</comment>